<feature type="compositionally biased region" description="Basic residues" evidence="1">
    <location>
        <begin position="67"/>
        <end position="77"/>
    </location>
</feature>
<evidence type="ECO:0000313" key="3">
    <source>
        <dbReference type="Proteomes" id="UP001187192"/>
    </source>
</evidence>
<name>A0AA88EJG5_FICCA</name>
<protein>
    <submittedName>
        <fullName evidence="2">Uncharacterized protein</fullName>
    </submittedName>
</protein>
<dbReference type="Proteomes" id="UP001187192">
    <property type="component" value="Unassembled WGS sequence"/>
</dbReference>
<feature type="region of interest" description="Disordered" evidence="1">
    <location>
        <begin position="52"/>
        <end position="77"/>
    </location>
</feature>
<sequence>EQPRNLVGLDHRLESRPGLDRAHVEGELGLRVWAGITRAWLAAGTGIKGWAGSGLSHNNRGYACGRKERKRKREKKK</sequence>
<evidence type="ECO:0000313" key="2">
    <source>
        <dbReference type="EMBL" id="GMN75568.1"/>
    </source>
</evidence>
<dbReference type="AlphaFoldDB" id="A0AA88EJG5"/>
<feature type="non-terminal residue" evidence="2">
    <location>
        <position position="1"/>
    </location>
</feature>
<proteinExistence type="predicted"/>
<organism evidence="2 3">
    <name type="scientific">Ficus carica</name>
    <name type="common">Common fig</name>
    <dbReference type="NCBI Taxonomy" id="3494"/>
    <lineage>
        <taxon>Eukaryota</taxon>
        <taxon>Viridiplantae</taxon>
        <taxon>Streptophyta</taxon>
        <taxon>Embryophyta</taxon>
        <taxon>Tracheophyta</taxon>
        <taxon>Spermatophyta</taxon>
        <taxon>Magnoliopsida</taxon>
        <taxon>eudicotyledons</taxon>
        <taxon>Gunneridae</taxon>
        <taxon>Pentapetalae</taxon>
        <taxon>rosids</taxon>
        <taxon>fabids</taxon>
        <taxon>Rosales</taxon>
        <taxon>Moraceae</taxon>
        <taxon>Ficeae</taxon>
        <taxon>Ficus</taxon>
    </lineage>
</organism>
<reference evidence="2" key="1">
    <citation type="submission" date="2023-07" db="EMBL/GenBank/DDBJ databases">
        <title>draft genome sequence of fig (Ficus carica).</title>
        <authorList>
            <person name="Takahashi T."/>
            <person name="Nishimura K."/>
        </authorList>
    </citation>
    <scope>NUCLEOTIDE SEQUENCE</scope>
</reference>
<gene>
    <name evidence="2" type="ORF">TIFTF001_056625</name>
</gene>
<comment type="caution">
    <text evidence="2">The sequence shown here is derived from an EMBL/GenBank/DDBJ whole genome shotgun (WGS) entry which is preliminary data.</text>
</comment>
<dbReference type="EMBL" id="BTGU01021456">
    <property type="protein sequence ID" value="GMN75568.1"/>
    <property type="molecule type" value="Genomic_DNA"/>
</dbReference>
<accession>A0AA88EJG5</accession>
<evidence type="ECO:0000256" key="1">
    <source>
        <dbReference type="SAM" id="MobiDB-lite"/>
    </source>
</evidence>
<keyword evidence="3" id="KW-1185">Reference proteome</keyword>